<evidence type="ECO:0000256" key="2">
    <source>
        <dbReference type="ARBA" id="ARBA00022737"/>
    </source>
</evidence>
<feature type="repeat" description="PPR" evidence="3">
    <location>
        <begin position="225"/>
        <end position="259"/>
    </location>
</feature>
<dbReference type="OrthoDB" id="429961at2759"/>
<evidence type="ECO:0008006" key="6">
    <source>
        <dbReference type="Google" id="ProtNLM"/>
    </source>
</evidence>
<dbReference type="PANTHER" id="PTHR45717:SF20">
    <property type="entry name" value="OS07G0598500 PROTEIN"/>
    <property type="match status" value="1"/>
</dbReference>
<dbReference type="NCBIfam" id="TIGR00756">
    <property type="entry name" value="PPR"/>
    <property type="match status" value="2"/>
</dbReference>
<dbReference type="Proteomes" id="UP000235145">
    <property type="component" value="Unassembled WGS sequence"/>
</dbReference>
<organism evidence="4 5">
    <name type="scientific">Lactuca sativa</name>
    <name type="common">Garden lettuce</name>
    <dbReference type="NCBI Taxonomy" id="4236"/>
    <lineage>
        <taxon>Eukaryota</taxon>
        <taxon>Viridiplantae</taxon>
        <taxon>Streptophyta</taxon>
        <taxon>Embryophyta</taxon>
        <taxon>Tracheophyta</taxon>
        <taxon>Spermatophyta</taxon>
        <taxon>Magnoliopsida</taxon>
        <taxon>eudicotyledons</taxon>
        <taxon>Gunneridae</taxon>
        <taxon>Pentapetalae</taxon>
        <taxon>asterids</taxon>
        <taxon>campanulids</taxon>
        <taxon>Asterales</taxon>
        <taxon>Asteraceae</taxon>
        <taxon>Cichorioideae</taxon>
        <taxon>Cichorieae</taxon>
        <taxon>Lactucinae</taxon>
        <taxon>Lactuca</taxon>
    </lineage>
</organism>
<comment type="similarity">
    <text evidence="1">Belongs to the PPR family. P subfamily.</text>
</comment>
<keyword evidence="5" id="KW-1185">Reference proteome</keyword>
<evidence type="ECO:0000313" key="5">
    <source>
        <dbReference type="Proteomes" id="UP000235145"/>
    </source>
</evidence>
<reference evidence="4 5" key="1">
    <citation type="journal article" date="2017" name="Nat. Commun.">
        <title>Genome assembly with in vitro proximity ligation data and whole-genome triplication in lettuce.</title>
        <authorList>
            <person name="Reyes-Chin-Wo S."/>
            <person name="Wang Z."/>
            <person name="Yang X."/>
            <person name="Kozik A."/>
            <person name="Arikit S."/>
            <person name="Song C."/>
            <person name="Xia L."/>
            <person name="Froenicke L."/>
            <person name="Lavelle D.O."/>
            <person name="Truco M.J."/>
            <person name="Xia R."/>
            <person name="Zhu S."/>
            <person name="Xu C."/>
            <person name="Xu H."/>
            <person name="Xu X."/>
            <person name="Cox K."/>
            <person name="Korf I."/>
            <person name="Meyers B.C."/>
            <person name="Michelmore R.W."/>
        </authorList>
    </citation>
    <scope>NUCLEOTIDE SEQUENCE [LARGE SCALE GENOMIC DNA]</scope>
    <source>
        <strain evidence="5">cv. Salinas</strain>
        <tissue evidence="4">Seedlings</tissue>
    </source>
</reference>
<dbReference type="InterPro" id="IPR002885">
    <property type="entry name" value="PPR_rpt"/>
</dbReference>
<evidence type="ECO:0000313" key="4">
    <source>
        <dbReference type="EMBL" id="KAJ0197865.1"/>
    </source>
</evidence>
<dbReference type="EMBL" id="NBSK02000007">
    <property type="protein sequence ID" value="KAJ0197865.1"/>
    <property type="molecule type" value="Genomic_DNA"/>
</dbReference>
<proteinExistence type="inferred from homology"/>
<dbReference type="SUPFAM" id="SSF48452">
    <property type="entry name" value="TPR-like"/>
    <property type="match status" value="1"/>
</dbReference>
<comment type="caution">
    <text evidence="4">The sequence shown here is derived from an EMBL/GenBank/DDBJ whole genome shotgun (WGS) entry which is preliminary data.</text>
</comment>
<evidence type="ECO:0000256" key="3">
    <source>
        <dbReference type="PROSITE-ProRule" id="PRU00708"/>
    </source>
</evidence>
<gene>
    <name evidence="4" type="ORF">LSAT_V11C700350830</name>
</gene>
<sequence>MKPNSANLQSVQLCNLQVIVRFAKPFSQNPTLKTLLKQSTIVISNLKDFRMLAMASRLRKLQIVKSLIESRSYTTATITRSESDNSSQKKVSLYSRISPLGNPNLAMTPELDDWIEKGKKVRPSELKQIVHDLRKRKRYHHALEVSEWMNKKGLSAFTPVDHAVQIDLIGKVHGFLEAEKYFNTLTDGDKTDKTYGALLHCYVRQRETEKSLSHFQKMKENGFLSSVTFNDIMCLYIRNNQTDKVPDLLHEMKTNGISPDNLSYRMCINSYGDKINIKEMENVLKEMENDPKITMDWNTYSVVANCYIKANNIDKANETLKKAEKLVEKDGLAYNHLISLNSRLGNKDDVLRLWNLQKTACKRLINRDYSAIVKSLVRLGEFEEAEKVVTEWFSCGNVYDFRVPSIIIDGYLEKGLCEKAEGMLGKLSKDGRGTSPGSWGSVVAGFVKKGDVEAAVRCMEAAVSLPVVEEGWKLEPEVAGKLLDGVGEKGSSEDVELFMGKLKKFMGFDRGMYHRLLQGCINGGKEVGRVLDEMKADGIEEDEETKKILGLQKNKV</sequence>
<evidence type="ECO:0000256" key="1">
    <source>
        <dbReference type="ARBA" id="ARBA00007626"/>
    </source>
</evidence>
<dbReference type="PROSITE" id="PS51375">
    <property type="entry name" value="PPR"/>
    <property type="match status" value="1"/>
</dbReference>
<dbReference type="GO" id="GO:0003729">
    <property type="term" value="F:mRNA binding"/>
    <property type="evidence" value="ECO:0007669"/>
    <property type="project" value="UniProtKB-ARBA"/>
</dbReference>
<dbReference type="Gramene" id="rna-gnl|WGS:NBSK|LSAT_7X21081_mrna">
    <property type="protein sequence ID" value="cds-PLY65640.1"/>
    <property type="gene ID" value="gene-LSAT_7X21081"/>
</dbReference>
<accession>A0A9R1V410</accession>
<dbReference type="GO" id="GO:0005739">
    <property type="term" value="C:mitochondrion"/>
    <property type="evidence" value="ECO:0000318"/>
    <property type="project" value="GO_Central"/>
</dbReference>
<protein>
    <recommendedName>
        <fullName evidence="6">Pentacotripeptide-repeat region of PRORP domain-containing protein</fullName>
    </recommendedName>
</protein>
<dbReference type="AlphaFoldDB" id="A0A9R1V410"/>
<dbReference type="Pfam" id="PF01535">
    <property type="entry name" value="PPR"/>
    <property type="match status" value="5"/>
</dbReference>
<dbReference type="Pfam" id="PF13041">
    <property type="entry name" value="PPR_2"/>
    <property type="match status" value="1"/>
</dbReference>
<dbReference type="Gene3D" id="1.25.40.10">
    <property type="entry name" value="Tetratricopeptide repeat domain"/>
    <property type="match status" value="3"/>
</dbReference>
<dbReference type="InterPro" id="IPR011990">
    <property type="entry name" value="TPR-like_helical_dom_sf"/>
</dbReference>
<name>A0A9R1V410_LACSA</name>
<keyword evidence="2" id="KW-0677">Repeat</keyword>
<dbReference type="PANTHER" id="PTHR45717">
    <property type="entry name" value="OS12G0527900 PROTEIN"/>
    <property type="match status" value="1"/>
</dbReference>